<reference evidence="2" key="1">
    <citation type="submission" date="2016-10" db="EMBL/GenBank/DDBJ databases">
        <authorList>
            <person name="Varghese N."/>
            <person name="Submissions S."/>
        </authorList>
    </citation>
    <scope>NUCLEOTIDE SEQUENCE [LARGE SCALE GENOMIC DNA]</scope>
    <source>
        <strain evidence="2">CGMCC 1.10118</strain>
    </source>
</reference>
<dbReference type="Gene3D" id="3.10.20.30">
    <property type="match status" value="1"/>
</dbReference>
<evidence type="ECO:0000313" key="2">
    <source>
        <dbReference type="Proteomes" id="UP000199170"/>
    </source>
</evidence>
<dbReference type="RefSeq" id="WP_089766336.1">
    <property type="nucleotide sequence ID" value="NZ_FNPB01000003.1"/>
</dbReference>
<gene>
    <name evidence="1" type="ORF">SAMN04487946_10393</name>
</gene>
<dbReference type="InterPro" id="IPR012675">
    <property type="entry name" value="Beta-grasp_dom_sf"/>
</dbReference>
<dbReference type="AlphaFoldDB" id="A0A1H3F287"/>
<dbReference type="OrthoDB" id="240306at2157"/>
<proteinExistence type="predicted"/>
<protein>
    <submittedName>
        <fullName evidence="1">ThiS family protein</fullName>
    </submittedName>
</protein>
<dbReference type="Proteomes" id="UP000199170">
    <property type="component" value="Unassembled WGS sequence"/>
</dbReference>
<sequence length="133" mass="14659">MAQVQDVRQASETTVQVRATGHVRDAIGTPRLSYSFEGDTLREFASAFFEEYGDEVRDLVIAETAEESATRGWAPIDGDDVPGDLRANPDGERTRAYARILVNGQFNEVLDGFDTELADGDRVALVNPFLFCV</sequence>
<name>A0A1H3F287_9EURY</name>
<keyword evidence="2" id="KW-1185">Reference proteome</keyword>
<accession>A0A1H3F287</accession>
<organism evidence="1 2">
    <name type="scientific">Halobellus clavatus</name>
    <dbReference type="NCBI Taxonomy" id="660517"/>
    <lineage>
        <taxon>Archaea</taxon>
        <taxon>Methanobacteriati</taxon>
        <taxon>Methanobacteriota</taxon>
        <taxon>Stenosarchaea group</taxon>
        <taxon>Halobacteria</taxon>
        <taxon>Halobacteriales</taxon>
        <taxon>Haloferacaceae</taxon>
        <taxon>Halobellus</taxon>
    </lineage>
</organism>
<evidence type="ECO:0000313" key="1">
    <source>
        <dbReference type="EMBL" id="SDX84990.1"/>
    </source>
</evidence>
<dbReference type="InterPro" id="IPR016155">
    <property type="entry name" value="Mopterin_synth/thiamin_S_b"/>
</dbReference>
<dbReference type="EMBL" id="FNPB01000003">
    <property type="protein sequence ID" value="SDX84990.1"/>
    <property type="molecule type" value="Genomic_DNA"/>
</dbReference>
<dbReference type="SUPFAM" id="SSF54285">
    <property type="entry name" value="MoaD/ThiS"/>
    <property type="match status" value="1"/>
</dbReference>